<sequence length="47" mass="5498">MIPRYSIEDDNILKARTSDYFGVSSNNKKWQIHQRMNSIKSATNPNQ</sequence>
<reference evidence="1" key="1">
    <citation type="submission" date="2022-06" db="EMBL/GenBank/DDBJ databases">
        <title>Uncovering the hologenomic basis of an extraordinary plant invasion.</title>
        <authorList>
            <person name="Bieker V.C."/>
            <person name="Martin M.D."/>
            <person name="Gilbert T."/>
            <person name="Hodgins K."/>
            <person name="Battlay P."/>
            <person name="Petersen B."/>
            <person name="Wilson J."/>
        </authorList>
    </citation>
    <scope>NUCLEOTIDE SEQUENCE</scope>
    <source>
        <strain evidence="1">AA19_3_7</strain>
        <tissue evidence="1">Leaf</tissue>
    </source>
</reference>
<comment type="caution">
    <text evidence="1">The sequence shown here is derived from an EMBL/GenBank/DDBJ whole genome shotgun (WGS) entry which is preliminary data.</text>
</comment>
<accession>A0AAD5D551</accession>
<feature type="non-terminal residue" evidence="1">
    <location>
        <position position="47"/>
    </location>
</feature>
<organism evidence="1 2">
    <name type="scientific">Ambrosia artemisiifolia</name>
    <name type="common">Common ragweed</name>
    <dbReference type="NCBI Taxonomy" id="4212"/>
    <lineage>
        <taxon>Eukaryota</taxon>
        <taxon>Viridiplantae</taxon>
        <taxon>Streptophyta</taxon>
        <taxon>Embryophyta</taxon>
        <taxon>Tracheophyta</taxon>
        <taxon>Spermatophyta</taxon>
        <taxon>Magnoliopsida</taxon>
        <taxon>eudicotyledons</taxon>
        <taxon>Gunneridae</taxon>
        <taxon>Pentapetalae</taxon>
        <taxon>asterids</taxon>
        <taxon>campanulids</taxon>
        <taxon>Asterales</taxon>
        <taxon>Asteraceae</taxon>
        <taxon>Asteroideae</taxon>
        <taxon>Heliantheae alliance</taxon>
        <taxon>Heliantheae</taxon>
        <taxon>Ambrosia</taxon>
    </lineage>
</organism>
<keyword evidence="2" id="KW-1185">Reference proteome</keyword>
<evidence type="ECO:0000313" key="1">
    <source>
        <dbReference type="EMBL" id="KAI7753019.1"/>
    </source>
</evidence>
<proteinExistence type="predicted"/>
<gene>
    <name evidence="1" type="ORF">M8C21_016774</name>
</gene>
<protein>
    <submittedName>
        <fullName evidence="1">Uncharacterized protein</fullName>
    </submittedName>
</protein>
<dbReference type="Proteomes" id="UP001206925">
    <property type="component" value="Unassembled WGS sequence"/>
</dbReference>
<name>A0AAD5D551_AMBAR</name>
<evidence type="ECO:0000313" key="2">
    <source>
        <dbReference type="Proteomes" id="UP001206925"/>
    </source>
</evidence>
<dbReference type="AlphaFoldDB" id="A0AAD5D551"/>
<dbReference type="EMBL" id="JAMZMK010005560">
    <property type="protein sequence ID" value="KAI7753019.1"/>
    <property type="molecule type" value="Genomic_DNA"/>
</dbReference>